<evidence type="ECO:0000313" key="2">
    <source>
        <dbReference type="Proteomes" id="UP000822688"/>
    </source>
</evidence>
<comment type="caution">
    <text evidence="1">The sequence shown here is derived from an EMBL/GenBank/DDBJ whole genome shotgun (WGS) entry which is preliminary data.</text>
</comment>
<keyword evidence="2" id="KW-1185">Reference proteome</keyword>
<accession>A0A8T0GWQ5</accession>
<dbReference type="AlphaFoldDB" id="A0A8T0GWQ5"/>
<dbReference type="Proteomes" id="UP000822688">
    <property type="component" value="Chromosome 9"/>
</dbReference>
<dbReference type="EMBL" id="CM026430">
    <property type="protein sequence ID" value="KAG0562158.1"/>
    <property type="molecule type" value="Genomic_DNA"/>
</dbReference>
<evidence type="ECO:0000313" key="1">
    <source>
        <dbReference type="EMBL" id="KAG0562158.1"/>
    </source>
</evidence>
<sequence length="63" mass="7231">MCLCESGHVCWCAAPPQRNCFLCNARVYRVLRSFFVGCKLAKENNLCRRAKSKCSCSSPWPHY</sequence>
<name>A0A8T0GWQ5_CERPU</name>
<organism evidence="1 2">
    <name type="scientific">Ceratodon purpureus</name>
    <name type="common">Fire moss</name>
    <name type="synonym">Dicranum purpureum</name>
    <dbReference type="NCBI Taxonomy" id="3225"/>
    <lineage>
        <taxon>Eukaryota</taxon>
        <taxon>Viridiplantae</taxon>
        <taxon>Streptophyta</taxon>
        <taxon>Embryophyta</taxon>
        <taxon>Bryophyta</taxon>
        <taxon>Bryophytina</taxon>
        <taxon>Bryopsida</taxon>
        <taxon>Dicranidae</taxon>
        <taxon>Pseudoditrichales</taxon>
        <taxon>Ditrichaceae</taxon>
        <taxon>Ceratodon</taxon>
    </lineage>
</organism>
<gene>
    <name evidence="1" type="ORF">KC19_9G122300</name>
</gene>
<proteinExistence type="predicted"/>
<reference evidence="1" key="1">
    <citation type="submission" date="2020-06" db="EMBL/GenBank/DDBJ databases">
        <title>WGS assembly of Ceratodon purpureus strain R40.</title>
        <authorList>
            <person name="Carey S.B."/>
            <person name="Jenkins J."/>
            <person name="Shu S."/>
            <person name="Lovell J.T."/>
            <person name="Sreedasyam A."/>
            <person name="Maumus F."/>
            <person name="Tiley G.P."/>
            <person name="Fernandez-Pozo N."/>
            <person name="Barry K."/>
            <person name="Chen C."/>
            <person name="Wang M."/>
            <person name="Lipzen A."/>
            <person name="Daum C."/>
            <person name="Saski C.A."/>
            <person name="Payton A.C."/>
            <person name="Mcbreen J.C."/>
            <person name="Conrad R.E."/>
            <person name="Kollar L.M."/>
            <person name="Olsson S."/>
            <person name="Huttunen S."/>
            <person name="Landis J.B."/>
            <person name="Wickett N.J."/>
            <person name="Johnson M.G."/>
            <person name="Rensing S.A."/>
            <person name="Grimwood J."/>
            <person name="Schmutz J."/>
            <person name="Mcdaniel S.F."/>
        </authorList>
    </citation>
    <scope>NUCLEOTIDE SEQUENCE</scope>
    <source>
        <strain evidence="1">R40</strain>
    </source>
</reference>
<protein>
    <submittedName>
        <fullName evidence="1">Uncharacterized protein</fullName>
    </submittedName>
</protein>